<dbReference type="NCBIfam" id="TIGR00756">
    <property type="entry name" value="PPR"/>
    <property type="match status" value="6"/>
</dbReference>
<name>A0AAD7LZK3_QUISA</name>
<evidence type="ECO:0000256" key="1">
    <source>
        <dbReference type="ARBA" id="ARBA00022737"/>
    </source>
</evidence>
<dbReference type="EMBL" id="JARAOO010000005">
    <property type="protein sequence ID" value="KAJ7967220.1"/>
    <property type="molecule type" value="Genomic_DNA"/>
</dbReference>
<dbReference type="Proteomes" id="UP001163823">
    <property type="component" value="Chromosome 5"/>
</dbReference>
<evidence type="ECO:0000313" key="5">
    <source>
        <dbReference type="EMBL" id="KAJ7967220.1"/>
    </source>
</evidence>
<feature type="repeat" description="PPR" evidence="2">
    <location>
        <begin position="497"/>
        <end position="531"/>
    </location>
</feature>
<feature type="repeat" description="PPR" evidence="2">
    <location>
        <begin position="567"/>
        <end position="601"/>
    </location>
</feature>
<evidence type="ECO:0000256" key="3">
    <source>
        <dbReference type="SAM" id="Phobius"/>
    </source>
</evidence>
<dbReference type="Pfam" id="PF13041">
    <property type="entry name" value="PPR_2"/>
    <property type="match status" value="1"/>
</dbReference>
<keyword evidence="3" id="KW-0472">Membrane</keyword>
<accession>A0AAD7LZK3</accession>
<feature type="repeat" description="PPR" evidence="2">
    <location>
        <begin position="532"/>
        <end position="566"/>
    </location>
</feature>
<feature type="repeat" description="PPR" evidence="2">
    <location>
        <begin position="744"/>
        <end position="778"/>
    </location>
</feature>
<evidence type="ECO:0000313" key="6">
    <source>
        <dbReference type="Proteomes" id="UP001163823"/>
    </source>
</evidence>
<evidence type="ECO:0000259" key="4">
    <source>
        <dbReference type="Pfam" id="PF17177"/>
    </source>
</evidence>
<dbReference type="InterPro" id="IPR033443">
    <property type="entry name" value="PROP1-like_PPR_dom"/>
</dbReference>
<dbReference type="FunFam" id="1.25.40.10:FF:000542">
    <property type="entry name" value="Pentatricopeptide repeat-containing protein MRL1, chloroplastic isoform X1"/>
    <property type="match status" value="1"/>
</dbReference>
<organism evidence="5 6">
    <name type="scientific">Quillaja saponaria</name>
    <name type="common">Soap bark tree</name>
    <dbReference type="NCBI Taxonomy" id="32244"/>
    <lineage>
        <taxon>Eukaryota</taxon>
        <taxon>Viridiplantae</taxon>
        <taxon>Streptophyta</taxon>
        <taxon>Embryophyta</taxon>
        <taxon>Tracheophyta</taxon>
        <taxon>Spermatophyta</taxon>
        <taxon>Magnoliopsida</taxon>
        <taxon>eudicotyledons</taxon>
        <taxon>Gunneridae</taxon>
        <taxon>Pentapetalae</taxon>
        <taxon>rosids</taxon>
        <taxon>fabids</taxon>
        <taxon>Fabales</taxon>
        <taxon>Quillajaceae</taxon>
        <taxon>Quillaja</taxon>
    </lineage>
</organism>
<dbReference type="InterPro" id="IPR002885">
    <property type="entry name" value="PPR_rpt"/>
</dbReference>
<evidence type="ECO:0000256" key="2">
    <source>
        <dbReference type="PROSITE-ProRule" id="PRU00708"/>
    </source>
</evidence>
<feature type="domain" description="PROP1-like PPR" evidence="4">
    <location>
        <begin position="500"/>
        <end position="669"/>
    </location>
</feature>
<dbReference type="PANTHER" id="PTHR47935:SF1">
    <property type="entry name" value="PENTATRICOPEPTIDE REPEAT-CONTAINING PROTEIN MRL1, CHLOROPLASTIC"/>
    <property type="match status" value="1"/>
</dbReference>
<dbReference type="AlphaFoldDB" id="A0AAD7LZK3"/>
<reference evidence="5" key="1">
    <citation type="journal article" date="2023" name="Science">
        <title>Elucidation of the pathway for biosynthesis of saponin adjuvants from the soapbark tree.</title>
        <authorList>
            <person name="Reed J."/>
            <person name="Orme A."/>
            <person name="El-Demerdash A."/>
            <person name="Owen C."/>
            <person name="Martin L.B.B."/>
            <person name="Misra R.C."/>
            <person name="Kikuchi S."/>
            <person name="Rejzek M."/>
            <person name="Martin A.C."/>
            <person name="Harkess A."/>
            <person name="Leebens-Mack J."/>
            <person name="Louveau T."/>
            <person name="Stephenson M.J."/>
            <person name="Osbourn A."/>
        </authorList>
    </citation>
    <scope>NUCLEOTIDE SEQUENCE</scope>
    <source>
        <strain evidence="5">S10</strain>
    </source>
</reference>
<keyword evidence="1" id="KW-0677">Repeat</keyword>
<protein>
    <submittedName>
        <fullName evidence="5">Pentatricopeptide repeat</fullName>
    </submittedName>
</protein>
<dbReference type="Pfam" id="PF13812">
    <property type="entry name" value="PPR_3"/>
    <property type="match status" value="1"/>
</dbReference>
<keyword evidence="6" id="KW-1185">Reference proteome</keyword>
<dbReference type="InterPro" id="IPR011990">
    <property type="entry name" value="TPR-like_helical_dom_sf"/>
</dbReference>
<dbReference type="FunFam" id="1.25.40.10:FF:000678">
    <property type="entry name" value="Pentatricopeptide repeat-containing protein MRL1 chloroplastic"/>
    <property type="match status" value="1"/>
</dbReference>
<gene>
    <name evidence="5" type="ORF">O6P43_011513</name>
</gene>
<dbReference type="Pfam" id="PF01535">
    <property type="entry name" value="PPR"/>
    <property type="match status" value="1"/>
</dbReference>
<dbReference type="InterPro" id="IPR053303">
    <property type="entry name" value="Chloroplast_PPR"/>
</dbReference>
<feature type="transmembrane region" description="Helical" evidence="3">
    <location>
        <begin position="78"/>
        <end position="97"/>
    </location>
</feature>
<keyword evidence="3" id="KW-0812">Transmembrane</keyword>
<feature type="repeat" description="PPR" evidence="2">
    <location>
        <begin position="674"/>
        <end position="708"/>
    </location>
</feature>
<dbReference type="FunFam" id="1.25.40.10:FF:002179">
    <property type="entry name" value="Pentatricopeptide repeat-containing protein MRL1, chloroplastic"/>
    <property type="match status" value="1"/>
</dbReference>
<sequence length="1121" mass="123775">MEVSLTAKHQSLTLTSCIPLSSSFLSSSNLRSIRRQFVGCGHNLRPLGGLRSRRKYKKVGLLHIQPPRFVFRASLDSHSILVVVAIVTFSAVSLLYFNHNKRKKSVKEIPTHPTFALPQLGSDTGNHIVESQILGFEDLQTESLLKEVELKDNSHETSQTFEDEEAQLPFWRSAVVNEEAIMSPASSVLASNVNHSSNISEVTDQVLSPMFFERGAVQPIEFSNELTDLQMEESQEEIKSDPELPISMDEIKYTTASVCLNNAFAELNEHGEPKVELGEEGQIISYDAFSGEEGQTISYDAFSGESVREELYMFYGVDKSSAAPLKGLRSSSPRASVSNRNKVFSPMRSAPLKGAESIARNLMRTVEHVEGNSITTSYKEGLSPHQKGKFLRKGIGFSRDTERSHLAQNGSKVFPQSPWSHETHVDQKSHSSELFRPYNHLLKYGRVSECVDLLKDMESKGFLDMNKVYHAKFFNICKRQKAVREAFDYVKLIPNPSLSTFTMLMSVCTRSQDSEGAFQVLDLVQEAGLKPDCKLYTTLISTCAKSGKVDQMFEVFHEMVNSGAEPNVHTYGALIDGCARAGQVAKAFGVYGIMRSKNVKPDRVVFNALISACGQSGAVDRAFDVLAEMAAETQPIDPDHITLGALIKACANDGQVDRAREVYKMIHQFNIKGTPEVYTIALNCCSQTGDWEFACSVYSDMTSKGVVPDEMFLSALIDVAGHAGKLDTAFEVLQEAQSRGVHVGILTYSSLMGACCNAKNWQKALELYEDLKSVKLMQTVSTVNALITALCDGNQLQKAMEVFSEMKVLGLRPNRITYSVLLVASEKKDDIEAGLMLLSQAKRDGVAPNLIMCRCIIGMCLRRFESDCSLGEPILSFDSGRPQVNNKWSSAALLVYRRTIGAGEMPTVEILSQVLGCLQLPYDASLKIRLIENLGVSAARSRCTNLCSLIDGFGEYDPRAFSLLEEAASRGILQSVSFKESPVIVDAKGLPVCTAEVYLLTVFKGLKHRFAAGTRMPNLIILLPIEKTKILSPRGEKTINLAGRVGQAVSALLRRLGIPYQGNESYGKIRIYGISLRKWFQPKLASPFSGKPSECGSSQSRLGKSIIHQQRNIRIGNLFLE</sequence>
<dbReference type="Pfam" id="PF17177">
    <property type="entry name" value="PPR_long"/>
    <property type="match status" value="1"/>
</dbReference>
<dbReference type="PANTHER" id="PTHR47935">
    <property type="entry name" value="PENTATRICOPEPTIDE REPEAT-CONTAINING PROTEIN MRL1, CHLOROPLASTIC"/>
    <property type="match status" value="1"/>
</dbReference>
<keyword evidence="3" id="KW-1133">Transmembrane helix</keyword>
<dbReference type="Gene3D" id="1.25.40.10">
    <property type="entry name" value="Tetratricopeptide repeat domain"/>
    <property type="match status" value="3"/>
</dbReference>
<dbReference type="PROSITE" id="PS51375">
    <property type="entry name" value="PPR"/>
    <property type="match status" value="8"/>
</dbReference>
<proteinExistence type="predicted"/>
<comment type="caution">
    <text evidence="5">The sequence shown here is derived from an EMBL/GenBank/DDBJ whole genome shotgun (WGS) entry which is preliminary data.</text>
</comment>
<feature type="repeat" description="PPR" evidence="2">
    <location>
        <begin position="779"/>
        <end position="813"/>
    </location>
</feature>
<feature type="repeat" description="PPR" evidence="2">
    <location>
        <begin position="602"/>
        <end position="636"/>
    </location>
</feature>
<feature type="repeat" description="PPR" evidence="2">
    <location>
        <begin position="639"/>
        <end position="673"/>
    </location>
</feature>
<dbReference type="KEGG" id="qsa:O6P43_011513"/>